<dbReference type="AlphaFoldDB" id="A0A6A6DNV9"/>
<organism evidence="2 3">
    <name type="scientific">Zopfia rhizophila CBS 207.26</name>
    <dbReference type="NCBI Taxonomy" id="1314779"/>
    <lineage>
        <taxon>Eukaryota</taxon>
        <taxon>Fungi</taxon>
        <taxon>Dikarya</taxon>
        <taxon>Ascomycota</taxon>
        <taxon>Pezizomycotina</taxon>
        <taxon>Dothideomycetes</taxon>
        <taxon>Dothideomycetes incertae sedis</taxon>
        <taxon>Zopfiaceae</taxon>
        <taxon>Zopfia</taxon>
    </lineage>
</organism>
<evidence type="ECO:0000313" key="3">
    <source>
        <dbReference type="Proteomes" id="UP000800200"/>
    </source>
</evidence>
<dbReference type="EMBL" id="ML994653">
    <property type="protein sequence ID" value="KAF2181247.1"/>
    <property type="molecule type" value="Genomic_DNA"/>
</dbReference>
<name>A0A6A6DNV9_9PEZI</name>
<dbReference type="OrthoDB" id="3559580at2759"/>
<dbReference type="PANTHER" id="PTHR35391">
    <property type="entry name" value="C2H2-TYPE DOMAIN-CONTAINING PROTEIN-RELATED"/>
    <property type="match status" value="1"/>
</dbReference>
<accession>A0A6A6DNV9</accession>
<proteinExistence type="predicted"/>
<evidence type="ECO:0000259" key="1">
    <source>
        <dbReference type="Pfam" id="PF20233"/>
    </source>
</evidence>
<dbReference type="Pfam" id="PF20233">
    <property type="entry name" value="DUF6590"/>
    <property type="match status" value="1"/>
</dbReference>
<dbReference type="InterPro" id="IPR046497">
    <property type="entry name" value="DUF6590"/>
</dbReference>
<feature type="domain" description="DUF6590" evidence="1">
    <location>
        <begin position="27"/>
        <end position="174"/>
    </location>
</feature>
<reference evidence="2" key="1">
    <citation type="journal article" date="2020" name="Stud. Mycol.">
        <title>101 Dothideomycetes genomes: a test case for predicting lifestyles and emergence of pathogens.</title>
        <authorList>
            <person name="Haridas S."/>
            <person name="Albert R."/>
            <person name="Binder M."/>
            <person name="Bloem J."/>
            <person name="Labutti K."/>
            <person name="Salamov A."/>
            <person name="Andreopoulos B."/>
            <person name="Baker S."/>
            <person name="Barry K."/>
            <person name="Bills G."/>
            <person name="Bluhm B."/>
            <person name="Cannon C."/>
            <person name="Castanera R."/>
            <person name="Culley D."/>
            <person name="Daum C."/>
            <person name="Ezra D."/>
            <person name="Gonzalez J."/>
            <person name="Henrissat B."/>
            <person name="Kuo A."/>
            <person name="Liang C."/>
            <person name="Lipzen A."/>
            <person name="Lutzoni F."/>
            <person name="Magnuson J."/>
            <person name="Mondo S."/>
            <person name="Nolan M."/>
            <person name="Ohm R."/>
            <person name="Pangilinan J."/>
            <person name="Park H.-J."/>
            <person name="Ramirez L."/>
            <person name="Alfaro M."/>
            <person name="Sun H."/>
            <person name="Tritt A."/>
            <person name="Yoshinaga Y."/>
            <person name="Zwiers L.-H."/>
            <person name="Turgeon B."/>
            <person name="Goodwin S."/>
            <person name="Spatafora J."/>
            <person name="Crous P."/>
            <person name="Grigoriev I."/>
        </authorList>
    </citation>
    <scope>NUCLEOTIDE SEQUENCE</scope>
    <source>
        <strain evidence="2">CBS 207.26</strain>
    </source>
</reference>
<gene>
    <name evidence="2" type="ORF">K469DRAFT_589696</name>
</gene>
<sequence>MLLPAVKIGSDQNKDIGLNSTYSVRNSTFFTVGTVFSIVFTEACGDSKENIFGNVFAVKFGETVYSQIMRFIVVQAGNGFCYACQIQTYSGRGTTKPGCNPREHAVVYMEGDEPTLCAGEKGLPKKAIKILSSSDIIHLDPASRIRFGRGQVIQHNMKAKEIGHVAVEDLPRLLAYWREEMTMGFGDIM</sequence>
<keyword evidence="3" id="KW-1185">Reference proteome</keyword>
<evidence type="ECO:0000313" key="2">
    <source>
        <dbReference type="EMBL" id="KAF2181247.1"/>
    </source>
</evidence>
<dbReference type="Proteomes" id="UP000800200">
    <property type="component" value="Unassembled WGS sequence"/>
</dbReference>
<dbReference type="PANTHER" id="PTHR35391:SF5">
    <property type="entry name" value="DUF6590 DOMAIN-CONTAINING PROTEIN"/>
    <property type="match status" value="1"/>
</dbReference>
<protein>
    <recommendedName>
        <fullName evidence="1">DUF6590 domain-containing protein</fullName>
    </recommendedName>
</protein>